<dbReference type="PANTHER" id="PTHR43767:SF1">
    <property type="entry name" value="NONRIBOSOMAL PEPTIDE SYNTHASE PES1 (EUROFUNG)-RELATED"/>
    <property type="match status" value="1"/>
</dbReference>
<dbReference type="Proteomes" id="UP000832041">
    <property type="component" value="Chromosome"/>
</dbReference>
<evidence type="ECO:0000259" key="2">
    <source>
        <dbReference type="Pfam" id="PF13193"/>
    </source>
</evidence>
<keyword evidence="4" id="KW-1185">Reference proteome</keyword>
<protein>
    <submittedName>
        <fullName evidence="3">AMP-binding protein</fullName>
    </submittedName>
</protein>
<dbReference type="InterPro" id="IPR025110">
    <property type="entry name" value="AMP-bd_C"/>
</dbReference>
<dbReference type="EMBL" id="CP051627">
    <property type="protein sequence ID" value="UPT20277.1"/>
    <property type="molecule type" value="Genomic_DNA"/>
</dbReference>
<name>A0ABY4KXX3_THEAE</name>
<dbReference type="PROSITE" id="PS00455">
    <property type="entry name" value="AMP_BINDING"/>
    <property type="match status" value="1"/>
</dbReference>
<feature type="domain" description="AMP-binding enzyme C-terminal" evidence="2">
    <location>
        <begin position="306"/>
        <end position="382"/>
    </location>
</feature>
<dbReference type="RefSeq" id="WP_248592528.1">
    <property type="nucleotide sequence ID" value="NZ_BAABEB010000012.1"/>
</dbReference>
<gene>
    <name evidence="3" type="ORF">FOF52_04255</name>
</gene>
<dbReference type="Gene3D" id="3.40.50.12780">
    <property type="entry name" value="N-terminal domain of ligase-like"/>
    <property type="match status" value="1"/>
</dbReference>
<proteinExistence type="predicted"/>
<dbReference type="InterPro" id="IPR045851">
    <property type="entry name" value="AMP-bd_C_sf"/>
</dbReference>
<feature type="domain" description="AMP-dependent synthetase/ligase" evidence="1">
    <location>
        <begin position="71"/>
        <end position="227"/>
    </location>
</feature>
<dbReference type="Pfam" id="PF00501">
    <property type="entry name" value="AMP-binding"/>
    <property type="match status" value="1"/>
</dbReference>
<dbReference type="SUPFAM" id="SSF56801">
    <property type="entry name" value="Acetyl-CoA synthetase-like"/>
    <property type="match status" value="1"/>
</dbReference>
<evidence type="ECO:0000313" key="3">
    <source>
        <dbReference type="EMBL" id="UPT20277.1"/>
    </source>
</evidence>
<reference evidence="3 4" key="1">
    <citation type="submission" date="2020-04" db="EMBL/GenBank/DDBJ databases">
        <title>Thermobifida alba genome sequencing and assembly.</title>
        <authorList>
            <person name="Luzics S."/>
            <person name="Horvath B."/>
            <person name="Nagy I."/>
            <person name="Toth A."/>
            <person name="Nagy I."/>
            <person name="Kukolya J."/>
        </authorList>
    </citation>
    <scope>NUCLEOTIDE SEQUENCE [LARGE SCALE GENOMIC DNA]</scope>
    <source>
        <strain evidence="3 4">DSM 43795</strain>
    </source>
</reference>
<dbReference type="PANTHER" id="PTHR43767">
    <property type="entry name" value="LONG-CHAIN-FATTY-ACID--COA LIGASE"/>
    <property type="match status" value="1"/>
</dbReference>
<evidence type="ECO:0000259" key="1">
    <source>
        <dbReference type="Pfam" id="PF00501"/>
    </source>
</evidence>
<organism evidence="3 4">
    <name type="scientific">Thermobifida alba</name>
    <name type="common">Thermomonospora alba</name>
    <dbReference type="NCBI Taxonomy" id="53522"/>
    <lineage>
        <taxon>Bacteria</taxon>
        <taxon>Bacillati</taxon>
        <taxon>Actinomycetota</taxon>
        <taxon>Actinomycetes</taxon>
        <taxon>Streptosporangiales</taxon>
        <taxon>Nocardiopsidaceae</taxon>
        <taxon>Thermobifida</taxon>
    </lineage>
</organism>
<dbReference type="InterPro" id="IPR042099">
    <property type="entry name" value="ANL_N_sf"/>
</dbReference>
<sequence>MPNRRPLEAVVGLAAEHLAELLDAALDGRGPALLPIPADVPEPRRRVLLETMRPTSVRTPEGVAALADGVPVADGTALVIATSGSTGRPKGVELGSAALLASVRAATARIGARPGEPWLCVLPTAHISGLQVLLRARLLDAPVLHRSFDAAAVAAAAGHRPHVSLVPTQLRRLLDAGADLSPFRTVLLGGAAADAGLLTAARTAGARVVTTYGMSETCGGCVYDGVPLDGVAVDLDEEGRVLLSGPVLFHGYRLRPDLTDRHLVERDGRRWFRTSDLGVWEEGRLRVRGRADDVINTGGHKVVAAEVAALLTRLDAVAEAAVVGRPDPEWGQRVTAVVVPADPAAPPTLEQIRDWVGAHLPRYAAPRELDLRAELPLLPSGKPDLRRLSRA</sequence>
<dbReference type="InterPro" id="IPR020845">
    <property type="entry name" value="AMP-binding_CS"/>
</dbReference>
<dbReference type="InterPro" id="IPR000873">
    <property type="entry name" value="AMP-dep_synth/lig_dom"/>
</dbReference>
<dbReference type="Pfam" id="PF13193">
    <property type="entry name" value="AMP-binding_C"/>
    <property type="match status" value="1"/>
</dbReference>
<evidence type="ECO:0000313" key="4">
    <source>
        <dbReference type="Proteomes" id="UP000832041"/>
    </source>
</evidence>
<dbReference type="InterPro" id="IPR050237">
    <property type="entry name" value="ATP-dep_AMP-bd_enzyme"/>
</dbReference>
<dbReference type="Gene3D" id="3.30.300.30">
    <property type="match status" value="1"/>
</dbReference>
<accession>A0ABY4KXX3</accession>